<feature type="domain" description="Man1/Src1-like C-terminal" evidence="8">
    <location>
        <begin position="326"/>
        <end position="644"/>
    </location>
</feature>
<keyword evidence="3" id="KW-0812">Transmembrane</keyword>
<dbReference type="EMBL" id="MU004242">
    <property type="protein sequence ID" value="KAF2664706.1"/>
    <property type="molecule type" value="Genomic_DNA"/>
</dbReference>
<evidence type="ECO:0000256" key="5">
    <source>
        <dbReference type="ARBA" id="ARBA00023136"/>
    </source>
</evidence>
<dbReference type="Pfam" id="PF12949">
    <property type="entry name" value="HeH"/>
    <property type="match status" value="1"/>
</dbReference>
<dbReference type="OrthoDB" id="2503928at2759"/>
<proteinExistence type="predicted"/>
<organism evidence="10 11">
    <name type="scientific">Microthyrium microscopicum</name>
    <dbReference type="NCBI Taxonomy" id="703497"/>
    <lineage>
        <taxon>Eukaryota</taxon>
        <taxon>Fungi</taxon>
        <taxon>Dikarya</taxon>
        <taxon>Ascomycota</taxon>
        <taxon>Pezizomycotina</taxon>
        <taxon>Dothideomycetes</taxon>
        <taxon>Dothideomycetes incertae sedis</taxon>
        <taxon>Microthyriales</taxon>
        <taxon>Microthyriaceae</taxon>
        <taxon>Microthyrium</taxon>
    </lineage>
</organism>
<evidence type="ECO:0000256" key="6">
    <source>
        <dbReference type="ARBA" id="ARBA00023242"/>
    </source>
</evidence>
<feature type="compositionally biased region" description="Polar residues" evidence="7">
    <location>
        <begin position="203"/>
        <end position="217"/>
    </location>
</feature>
<evidence type="ECO:0000259" key="9">
    <source>
        <dbReference type="Pfam" id="PF12949"/>
    </source>
</evidence>
<feature type="compositionally biased region" description="Basic residues" evidence="7">
    <location>
        <begin position="100"/>
        <end position="109"/>
    </location>
</feature>
<gene>
    <name evidence="10" type="ORF">BT63DRAFT_418052</name>
</gene>
<evidence type="ECO:0000259" key="8">
    <source>
        <dbReference type="Pfam" id="PF09402"/>
    </source>
</evidence>
<feature type="compositionally biased region" description="Low complexity" evidence="7">
    <location>
        <begin position="254"/>
        <end position="271"/>
    </location>
</feature>
<keyword evidence="6" id="KW-0539">Nucleus</keyword>
<keyword evidence="4" id="KW-1133">Transmembrane helix</keyword>
<dbReference type="PANTHER" id="PTHR47808:SF2">
    <property type="entry name" value="LEM DOMAIN-CONTAINING PROTEIN 2"/>
    <property type="match status" value="1"/>
</dbReference>
<reference evidence="10" key="1">
    <citation type="journal article" date="2020" name="Stud. Mycol.">
        <title>101 Dothideomycetes genomes: a test case for predicting lifestyles and emergence of pathogens.</title>
        <authorList>
            <person name="Haridas S."/>
            <person name="Albert R."/>
            <person name="Binder M."/>
            <person name="Bloem J."/>
            <person name="Labutti K."/>
            <person name="Salamov A."/>
            <person name="Andreopoulos B."/>
            <person name="Baker S."/>
            <person name="Barry K."/>
            <person name="Bills G."/>
            <person name="Bluhm B."/>
            <person name="Cannon C."/>
            <person name="Castanera R."/>
            <person name="Culley D."/>
            <person name="Daum C."/>
            <person name="Ezra D."/>
            <person name="Gonzalez J."/>
            <person name="Henrissat B."/>
            <person name="Kuo A."/>
            <person name="Liang C."/>
            <person name="Lipzen A."/>
            <person name="Lutzoni F."/>
            <person name="Magnuson J."/>
            <person name="Mondo S."/>
            <person name="Nolan M."/>
            <person name="Ohm R."/>
            <person name="Pangilinan J."/>
            <person name="Park H.-J."/>
            <person name="Ramirez L."/>
            <person name="Alfaro M."/>
            <person name="Sun H."/>
            <person name="Tritt A."/>
            <person name="Yoshinaga Y."/>
            <person name="Zwiers L.-H."/>
            <person name="Turgeon B."/>
            <person name="Goodwin S."/>
            <person name="Spatafora J."/>
            <person name="Crous P."/>
            <person name="Grigoriev I."/>
        </authorList>
    </citation>
    <scope>NUCLEOTIDE SEQUENCE</scope>
    <source>
        <strain evidence="10">CBS 115976</strain>
    </source>
</reference>
<evidence type="ECO:0000256" key="7">
    <source>
        <dbReference type="SAM" id="MobiDB-lite"/>
    </source>
</evidence>
<keyword evidence="5" id="KW-0472">Membrane</keyword>
<dbReference type="InterPro" id="IPR041885">
    <property type="entry name" value="MAN1_winged_helix_dom"/>
</dbReference>
<protein>
    <recommendedName>
        <fullName evidence="12">Sister chromatid separation protein-like protein</fullName>
    </recommendedName>
</protein>
<comment type="subcellular location">
    <subcellularLocation>
        <location evidence="1">Nucleus inner membrane</location>
    </subcellularLocation>
</comment>
<dbReference type="PANTHER" id="PTHR47808">
    <property type="entry name" value="INNER NUCLEAR MEMBRANE PROTEIN HEH2-RELATED"/>
    <property type="match status" value="1"/>
</dbReference>
<dbReference type="InterPro" id="IPR044780">
    <property type="entry name" value="Heh2/Src1"/>
</dbReference>
<evidence type="ECO:0008006" key="12">
    <source>
        <dbReference type="Google" id="ProtNLM"/>
    </source>
</evidence>
<keyword evidence="11" id="KW-1185">Reference proteome</keyword>
<dbReference type="Gene3D" id="1.10.10.1180">
    <property type="entry name" value="MAN1, winged-helix domain"/>
    <property type="match status" value="1"/>
</dbReference>
<feature type="compositionally biased region" description="Basic and acidic residues" evidence="7">
    <location>
        <begin position="165"/>
        <end position="184"/>
    </location>
</feature>
<dbReference type="CDD" id="cd12935">
    <property type="entry name" value="LEM_like"/>
    <property type="match status" value="1"/>
</dbReference>
<dbReference type="Proteomes" id="UP000799302">
    <property type="component" value="Unassembled WGS sequence"/>
</dbReference>
<evidence type="ECO:0000256" key="2">
    <source>
        <dbReference type="ARBA" id="ARBA00022553"/>
    </source>
</evidence>
<dbReference type="InterPro" id="IPR018996">
    <property type="entry name" value="Man1/Src1-like_C"/>
</dbReference>
<feature type="compositionally biased region" description="Basic residues" evidence="7">
    <location>
        <begin position="126"/>
        <end position="135"/>
    </location>
</feature>
<feature type="compositionally biased region" description="Polar residues" evidence="7">
    <location>
        <begin position="666"/>
        <end position="675"/>
    </location>
</feature>
<dbReference type="GO" id="GO:0034399">
    <property type="term" value="C:nuclear periphery"/>
    <property type="evidence" value="ECO:0007669"/>
    <property type="project" value="TreeGrafter"/>
</dbReference>
<keyword evidence="2" id="KW-0597">Phosphoprotein</keyword>
<dbReference type="Gene3D" id="1.10.720.30">
    <property type="entry name" value="SAP domain"/>
    <property type="match status" value="1"/>
</dbReference>
<name>A0A6A6TZ65_9PEZI</name>
<feature type="region of interest" description="Disordered" evidence="7">
    <location>
        <begin position="650"/>
        <end position="699"/>
    </location>
</feature>
<sequence length="699" mass="77553">MASLSADDELAYLQPNFDPSTLVVPRLRNILLTHDIKYPSNAKKADLVALFNSDLKPKARKILAAHRKIQRSSTGIEDATSSIASTQDDDDEPEPEPAPKKRGRPKKSTKPSTDDQAESSATRPSTSRRRTPAPKKSRDPIQEDNDDTIVAPTTIRRKTPAPTRKSVEPSKERSRSRPVQDTRRATATPGIKKEESDPATWRQFGNDSPFSADNPFQSGSSPPAESSSRRRRTDGPSEEAPRRRKSVGRRKTDNASTTVTNNTVVDLPLNNSYDPEDDMDVTEEFTPEEQHALAHDRKDRPTAVVPVRRRQPANLAPLGQFIIAFLLVVSACFGQLYREEKFKVGYCGVGEPSGNIAGVEIPPWADGLRPECEKCPLHASCYQNLKTECEKDFVLQNHPLSLGGLLPLPPTCAPDSAKAKRIKAVADFAVEKLRKASADAECGTSKSPKIEEAELKKEVLSSFRKHVSPEEAEILFSQALEDLAGRDEIVITDDQSTRKRSYHSTSLAKISLSCAIRRSFRRSLEQHSRKLVIAILALLFTILPARQLRDSRATQAEAKTLASDVFQSLAEHAAAVIHDPQGYDGYLSVHQLRDDVLRHEFSASRRKKLWKHVEKLVEQNTNVRAKTGALDTGDVGRGWKWIGPIRAIENGEDGSRRSSARWSLPAQPQTDSSPPMSELRRSNGSPKTFDKWDSGRPAF</sequence>
<dbReference type="AlphaFoldDB" id="A0A6A6TZ65"/>
<dbReference type="GO" id="GO:0005637">
    <property type="term" value="C:nuclear inner membrane"/>
    <property type="evidence" value="ECO:0007669"/>
    <property type="project" value="UniProtKB-SubCell"/>
</dbReference>
<dbReference type="GO" id="GO:0005783">
    <property type="term" value="C:endoplasmic reticulum"/>
    <property type="evidence" value="ECO:0007669"/>
    <property type="project" value="TreeGrafter"/>
</dbReference>
<dbReference type="GO" id="GO:0071763">
    <property type="term" value="P:nuclear membrane organization"/>
    <property type="evidence" value="ECO:0007669"/>
    <property type="project" value="TreeGrafter"/>
</dbReference>
<evidence type="ECO:0000256" key="4">
    <source>
        <dbReference type="ARBA" id="ARBA00022989"/>
    </source>
</evidence>
<feature type="region of interest" description="Disordered" evidence="7">
    <location>
        <begin position="66"/>
        <end position="272"/>
    </location>
</feature>
<feature type="domain" description="HeH/LEM" evidence="9">
    <location>
        <begin position="19"/>
        <end position="52"/>
    </location>
</feature>
<evidence type="ECO:0000313" key="11">
    <source>
        <dbReference type="Proteomes" id="UP000799302"/>
    </source>
</evidence>
<feature type="compositionally biased region" description="Polar residues" evidence="7">
    <location>
        <begin position="71"/>
        <end position="86"/>
    </location>
</feature>
<dbReference type="Pfam" id="PF09402">
    <property type="entry name" value="MSC"/>
    <property type="match status" value="1"/>
</dbReference>
<dbReference type="InterPro" id="IPR025856">
    <property type="entry name" value="HeH/LEM_domain"/>
</dbReference>
<accession>A0A6A6TZ65</accession>
<feature type="compositionally biased region" description="Basic and acidic residues" evidence="7">
    <location>
        <begin position="688"/>
        <end position="699"/>
    </location>
</feature>
<evidence type="ECO:0000256" key="1">
    <source>
        <dbReference type="ARBA" id="ARBA00004540"/>
    </source>
</evidence>
<dbReference type="InterPro" id="IPR036361">
    <property type="entry name" value="SAP_dom_sf"/>
</dbReference>
<evidence type="ECO:0000313" key="10">
    <source>
        <dbReference type="EMBL" id="KAF2664706.1"/>
    </source>
</evidence>
<evidence type="ECO:0000256" key="3">
    <source>
        <dbReference type="ARBA" id="ARBA00022692"/>
    </source>
</evidence>
<dbReference type="GO" id="GO:0003682">
    <property type="term" value="F:chromatin binding"/>
    <property type="evidence" value="ECO:0007669"/>
    <property type="project" value="InterPro"/>
</dbReference>